<evidence type="ECO:0000259" key="5">
    <source>
        <dbReference type="Pfam" id="PF08450"/>
    </source>
</evidence>
<evidence type="ECO:0000313" key="6">
    <source>
        <dbReference type="EMBL" id="TWU60806.1"/>
    </source>
</evidence>
<evidence type="ECO:0000256" key="3">
    <source>
        <dbReference type="PIRSR" id="PIRSR605511-2"/>
    </source>
</evidence>
<comment type="caution">
    <text evidence="6">The sequence shown here is derived from an EMBL/GenBank/DDBJ whole genome shotgun (WGS) entry which is preliminary data.</text>
</comment>
<evidence type="ECO:0000256" key="1">
    <source>
        <dbReference type="ARBA" id="ARBA00022801"/>
    </source>
</evidence>
<accession>A0A5C6FG97</accession>
<keyword evidence="1 6" id="KW-0378">Hydrolase</keyword>
<dbReference type="InterPro" id="IPR005511">
    <property type="entry name" value="SMP-30"/>
</dbReference>
<feature type="signal peptide" evidence="4">
    <location>
        <begin position="1"/>
        <end position="20"/>
    </location>
</feature>
<dbReference type="GO" id="GO:0046872">
    <property type="term" value="F:metal ion binding"/>
    <property type="evidence" value="ECO:0007669"/>
    <property type="project" value="UniProtKB-KW"/>
</dbReference>
<comment type="cofactor">
    <cofactor evidence="3">
        <name>Zn(2+)</name>
        <dbReference type="ChEBI" id="CHEBI:29105"/>
    </cofactor>
    <text evidence="3">Binds 1 divalent metal cation per subunit.</text>
</comment>
<dbReference type="PRINTS" id="PR01790">
    <property type="entry name" value="SMP30FAMILY"/>
</dbReference>
<reference evidence="6 7" key="1">
    <citation type="submission" date="2019-02" db="EMBL/GenBank/DDBJ databases">
        <title>Deep-cultivation of Planctomycetes and their phenomic and genomic characterization uncovers novel biology.</title>
        <authorList>
            <person name="Wiegand S."/>
            <person name="Jogler M."/>
            <person name="Boedeker C."/>
            <person name="Pinto D."/>
            <person name="Vollmers J."/>
            <person name="Rivas-Marin E."/>
            <person name="Kohn T."/>
            <person name="Peeters S.H."/>
            <person name="Heuer A."/>
            <person name="Rast P."/>
            <person name="Oberbeckmann S."/>
            <person name="Bunk B."/>
            <person name="Jeske O."/>
            <person name="Meyerdierks A."/>
            <person name="Storesund J.E."/>
            <person name="Kallscheuer N."/>
            <person name="Luecker S."/>
            <person name="Lage O.M."/>
            <person name="Pohl T."/>
            <person name="Merkel B.J."/>
            <person name="Hornburger P."/>
            <person name="Mueller R.-W."/>
            <person name="Bruemmer F."/>
            <person name="Labrenz M."/>
            <person name="Spormann A.M."/>
            <person name="Op Den Camp H."/>
            <person name="Overmann J."/>
            <person name="Amann R."/>
            <person name="Jetten M.S.M."/>
            <person name="Mascher T."/>
            <person name="Medema M.H."/>
            <person name="Devos D.P."/>
            <person name="Kaster A.-K."/>
            <person name="Ovreas L."/>
            <person name="Rohde M."/>
            <person name="Galperin M.Y."/>
            <person name="Jogler C."/>
        </authorList>
    </citation>
    <scope>NUCLEOTIDE SEQUENCE [LARGE SCALE GENOMIC DNA]</scope>
    <source>
        <strain evidence="6 7">Poly51</strain>
    </source>
</reference>
<feature type="binding site" evidence="3">
    <location>
        <position position="236"/>
    </location>
    <ligand>
        <name>a divalent metal cation</name>
        <dbReference type="ChEBI" id="CHEBI:60240"/>
    </ligand>
</feature>
<dbReference type="PANTHER" id="PTHR47572">
    <property type="entry name" value="LIPOPROTEIN-RELATED"/>
    <property type="match status" value="1"/>
</dbReference>
<feature type="binding site" evidence="3">
    <location>
        <position position="182"/>
    </location>
    <ligand>
        <name>a divalent metal cation</name>
        <dbReference type="ChEBI" id="CHEBI:60240"/>
    </ligand>
</feature>
<evidence type="ECO:0000256" key="4">
    <source>
        <dbReference type="SAM" id="SignalP"/>
    </source>
</evidence>
<feature type="binding site" evidence="3">
    <location>
        <position position="132"/>
    </location>
    <ligand>
        <name>substrate</name>
    </ligand>
</feature>
<evidence type="ECO:0000313" key="7">
    <source>
        <dbReference type="Proteomes" id="UP000318288"/>
    </source>
</evidence>
<feature type="domain" description="SMP-30/Gluconolactonase/LRE-like region" evidence="5">
    <location>
        <begin position="44"/>
        <end position="290"/>
    </location>
</feature>
<name>A0A5C6FG97_9BACT</name>
<keyword evidence="7" id="KW-1185">Reference proteome</keyword>
<dbReference type="Pfam" id="PF08450">
    <property type="entry name" value="SGL"/>
    <property type="match status" value="1"/>
</dbReference>
<feature type="binding site" evidence="3">
    <location>
        <position position="46"/>
    </location>
    <ligand>
        <name>a divalent metal cation</name>
        <dbReference type="ChEBI" id="CHEBI:60240"/>
    </ligand>
</feature>
<dbReference type="GO" id="GO:0004341">
    <property type="term" value="F:gluconolactonase activity"/>
    <property type="evidence" value="ECO:0007669"/>
    <property type="project" value="UniProtKB-EC"/>
</dbReference>
<keyword evidence="3" id="KW-0862">Zinc</keyword>
<dbReference type="RefSeq" id="WP_146454870.1">
    <property type="nucleotide sequence ID" value="NZ_SJPW01000001.1"/>
</dbReference>
<dbReference type="AlphaFoldDB" id="A0A5C6FG97"/>
<feature type="active site" description="Proton donor/acceptor" evidence="2">
    <location>
        <position position="236"/>
    </location>
</feature>
<dbReference type="InterPro" id="IPR013658">
    <property type="entry name" value="SGL"/>
</dbReference>
<keyword evidence="3" id="KW-0479">Metal-binding</keyword>
<feature type="chain" id="PRO_5023049192" evidence="4">
    <location>
        <begin position="21"/>
        <end position="307"/>
    </location>
</feature>
<dbReference type="EMBL" id="SJPW01000001">
    <property type="protein sequence ID" value="TWU60806.1"/>
    <property type="molecule type" value="Genomic_DNA"/>
</dbReference>
<dbReference type="SUPFAM" id="SSF63829">
    <property type="entry name" value="Calcium-dependent phosphotriesterase"/>
    <property type="match status" value="1"/>
</dbReference>
<sequence length="307" mass="32813" precursor="true">MKSILTLFLLLLGWTVQSFADDATPDGTIRPVGEVEKVADGFSFTEGPAWDSKRGVLYFTDIKTNTIHVLGSDDKVSSLTSDSGTANGLIMTADGQLLGCQMEGQIAQFDPVTGNSEVYVAQHDGKRFNAPNDLVFDADGGVYFTDPHYRAPDPWPQTVLAVYYADNSGTVTRVTGDLKVPNGVGLSPDGKHLYVGPSDQAEMLVYDIDHPGKLSGERTFCTLKQPEGATKITGADGLTLDQDGNVYITSSLGVQIFSSAGKPVGLIEFPEQPSNVTFAGADLKTLYATARTGLYRVEMPIAGLPSF</sequence>
<evidence type="ECO:0000256" key="2">
    <source>
        <dbReference type="PIRSR" id="PIRSR605511-1"/>
    </source>
</evidence>
<dbReference type="InterPro" id="IPR011042">
    <property type="entry name" value="6-blade_b-propeller_TolB-like"/>
</dbReference>
<dbReference type="Gene3D" id="2.120.10.30">
    <property type="entry name" value="TolB, C-terminal domain"/>
    <property type="match status" value="1"/>
</dbReference>
<keyword evidence="4" id="KW-0732">Signal</keyword>
<dbReference type="EC" id="3.1.1.17" evidence="6"/>
<dbReference type="OrthoDB" id="272794at2"/>
<organism evidence="6 7">
    <name type="scientific">Rubripirellula tenax</name>
    <dbReference type="NCBI Taxonomy" id="2528015"/>
    <lineage>
        <taxon>Bacteria</taxon>
        <taxon>Pseudomonadati</taxon>
        <taxon>Planctomycetota</taxon>
        <taxon>Planctomycetia</taxon>
        <taxon>Pirellulales</taxon>
        <taxon>Pirellulaceae</taxon>
        <taxon>Rubripirellula</taxon>
    </lineage>
</organism>
<dbReference type="InterPro" id="IPR051262">
    <property type="entry name" value="SMP-30/CGR1_Lactonase"/>
</dbReference>
<protein>
    <submittedName>
        <fullName evidence="6">Gluconolactonase</fullName>
        <ecNumber evidence="6">3.1.1.17</ecNumber>
    </submittedName>
</protein>
<dbReference type="Proteomes" id="UP000318288">
    <property type="component" value="Unassembled WGS sequence"/>
</dbReference>
<dbReference type="PANTHER" id="PTHR47572:SF4">
    <property type="entry name" value="LACTONASE DRP35"/>
    <property type="match status" value="1"/>
</dbReference>
<gene>
    <name evidence="6" type="primary">gnl_4</name>
    <name evidence="6" type="ORF">Poly51_10870</name>
</gene>
<proteinExistence type="predicted"/>